<dbReference type="AlphaFoldDB" id="A0AA38FBW8"/>
<feature type="domain" description="G-patch" evidence="1">
    <location>
        <begin position="16"/>
        <end position="61"/>
    </location>
</feature>
<proteinExistence type="predicted"/>
<organism evidence="2 3">
    <name type="scientific">Taxus chinensis</name>
    <name type="common">Chinese yew</name>
    <name type="synonym">Taxus wallichiana var. chinensis</name>
    <dbReference type="NCBI Taxonomy" id="29808"/>
    <lineage>
        <taxon>Eukaryota</taxon>
        <taxon>Viridiplantae</taxon>
        <taxon>Streptophyta</taxon>
        <taxon>Embryophyta</taxon>
        <taxon>Tracheophyta</taxon>
        <taxon>Spermatophyta</taxon>
        <taxon>Pinopsida</taxon>
        <taxon>Pinidae</taxon>
        <taxon>Conifers II</taxon>
        <taxon>Cupressales</taxon>
        <taxon>Taxaceae</taxon>
        <taxon>Taxus</taxon>
    </lineage>
</organism>
<feature type="non-terminal residue" evidence="2">
    <location>
        <position position="1"/>
    </location>
</feature>
<dbReference type="GO" id="GO:0003676">
    <property type="term" value="F:nucleic acid binding"/>
    <property type="evidence" value="ECO:0007669"/>
    <property type="project" value="InterPro"/>
</dbReference>
<name>A0AA38FBW8_TAXCH</name>
<gene>
    <name evidence="2" type="ORF">KI387_039550</name>
</gene>
<protein>
    <recommendedName>
        <fullName evidence="1">G-patch domain-containing protein</fullName>
    </recommendedName>
</protein>
<evidence type="ECO:0000259" key="1">
    <source>
        <dbReference type="PROSITE" id="PS50174"/>
    </source>
</evidence>
<dbReference type="Pfam" id="PF01585">
    <property type="entry name" value="G-patch"/>
    <property type="match status" value="1"/>
</dbReference>
<dbReference type="PROSITE" id="PS50174">
    <property type="entry name" value="G_PATCH"/>
    <property type="match status" value="1"/>
</dbReference>
<dbReference type="InterPro" id="IPR000467">
    <property type="entry name" value="G_patch_dom"/>
</dbReference>
<sequence>SWLYNDDFSPCYESPQFTKAHRIMKNMRWKGKGLGPNEQGHLDPINYTQHHGKHGLGFKVFDVAPVLISSDNDDTNSDSDTRSTHSLFEDLTETHLYFEHLSVNVIDFEPTHLNLIDHGQSHHVAMDMFQNDEAIKEFLGTRDQIPTSDHRKGFEINLDELTYF</sequence>
<feature type="non-terminal residue" evidence="2">
    <location>
        <position position="164"/>
    </location>
</feature>
<keyword evidence="3" id="KW-1185">Reference proteome</keyword>
<dbReference type="Proteomes" id="UP000824469">
    <property type="component" value="Unassembled WGS sequence"/>
</dbReference>
<reference evidence="2 3" key="1">
    <citation type="journal article" date="2021" name="Nat. Plants">
        <title>The Taxus genome provides insights into paclitaxel biosynthesis.</title>
        <authorList>
            <person name="Xiong X."/>
            <person name="Gou J."/>
            <person name="Liao Q."/>
            <person name="Li Y."/>
            <person name="Zhou Q."/>
            <person name="Bi G."/>
            <person name="Li C."/>
            <person name="Du R."/>
            <person name="Wang X."/>
            <person name="Sun T."/>
            <person name="Guo L."/>
            <person name="Liang H."/>
            <person name="Lu P."/>
            <person name="Wu Y."/>
            <person name="Zhang Z."/>
            <person name="Ro D.K."/>
            <person name="Shang Y."/>
            <person name="Huang S."/>
            <person name="Yan J."/>
        </authorList>
    </citation>
    <scope>NUCLEOTIDE SEQUENCE [LARGE SCALE GENOMIC DNA]</scope>
    <source>
        <strain evidence="2">Ta-2019</strain>
    </source>
</reference>
<comment type="caution">
    <text evidence="2">The sequence shown here is derived from an EMBL/GenBank/DDBJ whole genome shotgun (WGS) entry which is preliminary data.</text>
</comment>
<dbReference type="SMART" id="SM00443">
    <property type="entry name" value="G_patch"/>
    <property type="match status" value="1"/>
</dbReference>
<accession>A0AA38FBW8</accession>
<evidence type="ECO:0000313" key="3">
    <source>
        <dbReference type="Proteomes" id="UP000824469"/>
    </source>
</evidence>
<evidence type="ECO:0000313" key="2">
    <source>
        <dbReference type="EMBL" id="KAH9295962.1"/>
    </source>
</evidence>
<dbReference type="EMBL" id="JAHRHJ020000011">
    <property type="protein sequence ID" value="KAH9295962.1"/>
    <property type="molecule type" value="Genomic_DNA"/>
</dbReference>